<reference evidence="4 5" key="1">
    <citation type="submission" date="2020-07" db="EMBL/GenBank/DDBJ databases">
        <title>Sequencing the genomes of 1000 actinobacteria strains.</title>
        <authorList>
            <person name="Klenk H.-P."/>
        </authorList>
    </citation>
    <scope>NUCLEOTIDE SEQUENCE [LARGE SCALE GENOMIC DNA]</scope>
    <source>
        <strain evidence="4 5">DSM 100723</strain>
    </source>
</reference>
<gene>
    <name evidence="4" type="ORF">FHX74_001080</name>
</gene>
<dbReference type="Gene3D" id="2.30.110.10">
    <property type="entry name" value="Electron Transport, Fmn-binding Protein, Chain A"/>
    <property type="match status" value="1"/>
</dbReference>
<dbReference type="Proteomes" id="UP000523079">
    <property type="component" value="Unassembled WGS sequence"/>
</dbReference>
<dbReference type="AlphaFoldDB" id="A0A7W3IQQ7"/>
<protein>
    <submittedName>
        <fullName evidence="4">Deazaflavin-dependent oxidoreductase (Nitroreductase family)</fullName>
    </submittedName>
</protein>
<sequence>MAQNQSVNPKLNGEYEPSPEQWVRDQVETYERTDGAEANTLADTGMPVVIFTHRGAKSGKIRKTPLMRVEHDGVYAMVASKGGAPDHPQWYHNLVADPEALEVQDGPERFAARAREIEGEERQEWWDRAVAAYPPYAEYQEKTDRLIPVLLAERI</sequence>
<dbReference type="GO" id="GO:0070967">
    <property type="term" value="F:coenzyme F420 binding"/>
    <property type="evidence" value="ECO:0007669"/>
    <property type="project" value="TreeGrafter"/>
</dbReference>
<dbReference type="GO" id="GO:0005886">
    <property type="term" value="C:plasma membrane"/>
    <property type="evidence" value="ECO:0007669"/>
    <property type="project" value="TreeGrafter"/>
</dbReference>
<comment type="similarity">
    <text evidence="1">Belongs to the F420H(2)-dependent quinone reductase family.</text>
</comment>
<feature type="region of interest" description="Disordered" evidence="3">
    <location>
        <begin position="1"/>
        <end position="21"/>
    </location>
</feature>
<evidence type="ECO:0000256" key="2">
    <source>
        <dbReference type="ARBA" id="ARBA00049106"/>
    </source>
</evidence>
<dbReference type="InterPro" id="IPR004378">
    <property type="entry name" value="F420H2_quin_Rdtase"/>
</dbReference>
<evidence type="ECO:0000313" key="4">
    <source>
        <dbReference type="EMBL" id="MBA8793475.1"/>
    </source>
</evidence>
<dbReference type="NCBIfam" id="TIGR00026">
    <property type="entry name" value="hi_GC_TIGR00026"/>
    <property type="match status" value="1"/>
</dbReference>
<organism evidence="4 5">
    <name type="scientific">Microlunatus kandeliicorticis</name>
    <dbReference type="NCBI Taxonomy" id="1759536"/>
    <lineage>
        <taxon>Bacteria</taxon>
        <taxon>Bacillati</taxon>
        <taxon>Actinomycetota</taxon>
        <taxon>Actinomycetes</taxon>
        <taxon>Propionibacteriales</taxon>
        <taxon>Propionibacteriaceae</taxon>
        <taxon>Microlunatus</taxon>
    </lineage>
</organism>
<comment type="catalytic activity">
    <reaction evidence="2">
        <text>oxidized coenzyme F420-(gamma-L-Glu)(n) + a quinol + H(+) = reduced coenzyme F420-(gamma-L-Glu)(n) + a quinone</text>
        <dbReference type="Rhea" id="RHEA:39663"/>
        <dbReference type="Rhea" id="RHEA-COMP:12939"/>
        <dbReference type="Rhea" id="RHEA-COMP:14378"/>
        <dbReference type="ChEBI" id="CHEBI:15378"/>
        <dbReference type="ChEBI" id="CHEBI:24646"/>
        <dbReference type="ChEBI" id="CHEBI:132124"/>
        <dbReference type="ChEBI" id="CHEBI:133980"/>
        <dbReference type="ChEBI" id="CHEBI:139511"/>
    </reaction>
</comment>
<dbReference type="EMBL" id="JACGWT010000002">
    <property type="protein sequence ID" value="MBA8793475.1"/>
    <property type="molecule type" value="Genomic_DNA"/>
</dbReference>
<dbReference type="InterPro" id="IPR012349">
    <property type="entry name" value="Split_barrel_FMN-bd"/>
</dbReference>
<comment type="caution">
    <text evidence="4">The sequence shown here is derived from an EMBL/GenBank/DDBJ whole genome shotgun (WGS) entry which is preliminary data.</text>
</comment>
<proteinExistence type="inferred from homology"/>
<dbReference type="RefSeq" id="WP_328823652.1">
    <property type="nucleotide sequence ID" value="NZ_JACGWT010000002.1"/>
</dbReference>
<name>A0A7W3IQQ7_9ACTN</name>
<evidence type="ECO:0000256" key="3">
    <source>
        <dbReference type="SAM" id="MobiDB-lite"/>
    </source>
</evidence>
<dbReference type="Pfam" id="PF04075">
    <property type="entry name" value="F420H2_quin_red"/>
    <property type="match status" value="1"/>
</dbReference>
<dbReference type="GO" id="GO:0016491">
    <property type="term" value="F:oxidoreductase activity"/>
    <property type="evidence" value="ECO:0007669"/>
    <property type="project" value="InterPro"/>
</dbReference>
<dbReference type="PANTHER" id="PTHR39428">
    <property type="entry name" value="F420H(2)-DEPENDENT QUINONE REDUCTASE RV1261C"/>
    <property type="match status" value="1"/>
</dbReference>
<keyword evidence="5" id="KW-1185">Reference proteome</keyword>
<evidence type="ECO:0000313" key="5">
    <source>
        <dbReference type="Proteomes" id="UP000523079"/>
    </source>
</evidence>
<evidence type="ECO:0000256" key="1">
    <source>
        <dbReference type="ARBA" id="ARBA00008710"/>
    </source>
</evidence>
<dbReference type="PANTHER" id="PTHR39428:SF3">
    <property type="entry name" value="DEAZAFLAVIN-DEPENDENT NITROREDUCTASE"/>
    <property type="match status" value="1"/>
</dbReference>
<accession>A0A7W3IQQ7</accession>